<evidence type="ECO:0000256" key="5">
    <source>
        <dbReference type="ARBA" id="ARBA00023136"/>
    </source>
</evidence>
<feature type="transmembrane region" description="Helical" evidence="7">
    <location>
        <begin position="126"/>
        <end position="149"/>
    </location>
</feature>
<evidence type="ECO:0000256" key="3">
    <source>
        <dbReference type="ARBA" id="ARBA00022837"/>
    </source>
</evidence>
<dbReference type="InterPro" id="IPR043203">
    <property type="entry name" value="VGCC_Ca_Na"/>
</dbReference>
<feature type="transmembrane region" description="Helical" evidence="7">
    <location>
        <begin position="198"/>
        <end position="220"/>
    </location>
</feature>
<dbReference type="SMART" id="SM00054">
    <property type="entry name" value="EFh"/>
    <property type="match status" value="2"/>
</dbReference>
<protein>
    <recommendedName>
        <fullName evidence="8">EF-hand domain-containing protein</fullName>
    </recommendedName>
</protein>
<dbReference type="Gene3D" id="1.10.238.10">
    <property type="entry name" value="EF-hand"/>
    <property type="match status" value="1"/>
</dbReference>
<dbReference type="GO" id="GO:0005248">
    <property type="term" value="F:voltage-gated sodium channel activity"/>
    <property type="evidence" value="ECO:0007669"/>
    <property type="project" value="TreeGrafter"/>
</dbReference>
<keyword evidence="3" id="KW-0106">Calcium</keyword>
<dbReference type="Gene3D" id="1.10.287.70">
    <property type="match status" value="1"/>
</dbReference>
<dbReference type="PANTHER" id="PTHR10037">
    <property type="entry name" value="VOLTAGE-GATED CATION CHANNEL CALCIUM AND SODIUM"/>
    <property type="match status" value="1"/>
</dbReference>
<feature type="region of interest" description="Disordered" evidence="6">
    <location>
        <begin position="371"/>
        <end position="404"/>
    </location>
</feature>
<evidence type="ECO:0000256" key="2">
    <source>
        <dbReference type="ARBA" id="ARBA00022692"/>
    </source>
</evidence>
<proteinExistence type="predicted"/>
<comment type="subcellular location">
    <subcellularLocation>
        <location evidence="1">Membrane</location>
        <topology evidence="1">Multi-pass membrane protein</topology>
    </subcellularLocation>
</comment>
<dbReference type="VEuPathDB" id="CryptoDB:Cvel_16951"/>
<dbReference type="SUPFAM" id="SSF47473">
    <property type="entry name" value="EF-hand"/>
    <property type="match status" value="1"/>
</dbReference>
<accession>A0A0G4FGS1</accession>
<feature type="domain" description="EF-hand" evidence="8">
    <location>
        <begin position="244"/>
        <end position="279"/>
    </location>
</feature>
<name>A0A0G4FGS1_9ALVE</name>
<feature type="domain" description="EF-hand" evidence="8">
    <location>
        <begin position="287"/>
        <end position="322"/>
    </location>
</feature>
<dbReference type="PROSITE" id="PS00018">
    <property type="entry name" value="EF_HAND_1"/>
    <property type="match status" value="1"/>
</dbReference>
<feature type="compositionally biased region" description="Basic and acidic residues" evidence="6">
    <location>
        <begin position="87"/>
        <end position="98"/>
    </location>
</feature>
<dbReference type="InterPro" id="IPR018247">
    <property type="entry name" value="EF_Hand_1_Ca_BS"/>
</dbReference>
<reference evidence="9" key="1">
    <citation type="submission" date="2014-11" db="EMBL/GenBank/DDBJ databases">
        <authorList>
            <person name="Otto D Thomas"/>
            <person name="Naeem Raeece"/>
        </authorList>
    </citation>
    <scope>NUCLEOTIDE SEQUENCE</scope>
</reference>
<keyword evidence="4 7" id="KW-1133">Transmembrane helix</keyword>
<keyword evidence="2 7" id="KW-0812">Transmembrane</keyword>
<organism evidence="9">
    <name type="scientific">Chromera velia CCMP2878</name>
    <dbReference type="NCBI Taxonomy" id="1169474"/>
    <lineage>
        <taxon>Eukaryota</taxon>
        <taxon>Sar</taxon>
        <taxon>Alveolata</taxon>
        <taxon>Colpodellida</taxon>
        <taxon>Chromeraceae</taxon>
        <taxon>Chromera</taxon>
    </lineage>
</organism>
<gene>
    <name evidence="9" type="ORF">Cvel_16951</name>
</gene>
<keyword evidence="5 7" id="KW-0472">Membrane</keyword>
<dbReference type="PANTHER" id="PTHR10037:SF62">
    <property type="entry name" value="SODIUM CHANNEL PROTEIN 60E"/>
    <property type="match status" value="1"/>
</dbReference>
<dbReference type="GO" id="GO:0001518">
    <property type="term" value="C:voltage-gated sodium channel complex"/>
    <property type="evidence" value="ECO:0007669"/>
    <property type="project" value="TreeGrafter"/>
</dbReference>
<dbReference type="EMBL" id="CDMZ01000362">
    <property type="protein sequence ID" value="CEM12695.1"/>
    <property type="molecule type" value="Genomic_DNA"/>
</dbReference>
<dbReference type="Pfam" id="PF00520">
    <property type="entry name" value="Ion_trans"/>
    <property type="match status" value="1"/>
</dbReference>
<dbReference type="InterPro" id="IPR002048">
    <property type="entry name" value="EF_hand_dom"/>
</dbReference>
<dbReference type="GO" id="GO:0005509">
    <property type="term" value="F:calcium ion binding"/>
    <property type="evidence" value="ECO:0007669"/>
    <property type="project" value="InterPro"/>
</dbReference>
<feature type="transmembrane region" description="Helical" evidence="7">
    <location>
        <begin position="26"/>
        <end position="44"/>
    </location>
</feature>
<evidence type="ECO:0000313" key="9">
    <source>
        <dbReference type="EMBL" id="CEM12695.1"/>
    </source>
</evidence>
<dbReference type="PhylomeDB" id="A0A0G4FGS1"/>
<evidence type="ECO:0000256" key="1">
    <source>
        <dbReference type="ARBA" id="ARBA00004141"/>
    </source>
</evidence>
<evidence type="ECO:0000256" key="6">
    <source>
        <dbReference type="SAM" id="MobiDB-lite"/>
    </source>
</evidence>
<dbReference type="InterPro" id="IPR011992">
    <property type="entry name" value="EF-hand-dom_pair"/>
</dbReference>
<sequence length="426" mass="48384">MKRMQECEEHGDRVRYWLALVLYHDLYEWILSFVCLLNAVFIGLEVDFDSPWYEIDNGFIPLFLLGHRDDRTRGGGEGGNHGSEVSAPERDKGKITKRDEEEDRKLARVNYDLELLTWGIFHAFKALLWVGFLFSVSIYTISVLVTILYENDRGDPLIDEFFGSVRKSMLTMFQIITLESWTNGIVRPAETVSPGKTYLFIFWVCFATFGLLNVLTAIFVEHTIVTAQADEQARKTQILQERKREAQMILSLMEEADENKDGNLSKAELLNMLENPDFVMKLLNLEISPEDAEALFSLLDVTGRGFVLRNEWMEGCLRLKGSAQAMDVVRVEKMQQKLERQVRISLKTQQAVFKHIRKLGDGIERIPEKLGLPKEPDGMGLQTAGVSASATDGPHQVEGDSDLGTDEILKDVEGILEGMDTPLKEE</sequence>
<dbReference type="PROSITE" id="PS50222">
    <property type="entry name" value="EF_HAND_2"/>
    <property type="match status" value="2"/>
</dbReference>
<dbReference type="InterPro" id="IPR005821">
    <property type="entry name" value="Ion_trans_dom"/>
</dbReference>
<evidence type="ECO:0000256" key="4">
    <source>
        <dbReference type="ARBA" id="ARBA00022989"/>
    </source>
</evidence>
<dbReference type="AlphaFoldDB" id="A0A0G4FGS1"/>
<feature type="region of interest" description="Disordered" evidence="6">
    <location>
        <begin position="75"/>
        <end position="98"/>
    </location>
</feature>
<evidence type="ECO:0000256" key="7">
    <source>
        <dbReference type="SAM" id="Phobius"/>
    </source>
</evidence>
<evidence type="ECO:0000259" key="8">
    <source>
        <dbReference type="PROSITE" id="PS50222"/>
    </source>
</evidence>